<dbReference type="AlphaFoldDB" id="G2XZH9"/>
<reference evidence="3" key="1">
    <citation type="journal article" date="2011" name="PLoS Genet.">
        <title>Genomic analysis of the necrotrophic fungal pathogens Sclerotinia sclerotiorum and Botrytis cinerea.</title>
        <authorList>
            <person name="Amselem J."/>
            <person name="Cuomo C.A."/>
            <person name="van Kan J.A."/>
            <person name="Viaud M."/>
            <person name="Benito E.P."/>
            <person name="Couloux A."/>
            <person name="Coutinho P.M."/>
            <person name="de Vries R.P."/>
            <person name="Dyer P.S."/>
            <person name="Fillinger S."/>
            <person name="Fournier E."/>
            <person name="Gout L."/>
            <person name="Hahn M."/>
            <person name="Kohn L."/>
            <person name="Lapalu N."/>
            <person name="Plummer K.M."/>
            <person name="Pradier J.M."/>
            <person name="Quevillon E."/>
            <person name="Sharon A."/>
            <person name="Simon A."/>
            <person name="ten Have A."/>
            <person name="Tudzynski B."/>
            <person name="Tudzynski P."/>
            <person name="Wincker P."/>
            <person name="Andrew M."/>
            <person name="Anthouard V."/>
            <person name="Beever R.E."/>
            <person name="Beffa R."/>
            <person name="Benoit I."/>
            <person name="Bouzid O."/>
            <person name="Brault B."/>
            <person name="Chen Z."/>
            <person name="Choquer M."/>
            <person name="Collemare J."/>
            <person name="Cotton P."/>
            <person name="Danchin E.G."/>
            <person name="Da Silva C."/>
            <person name="Gautier A."/>
            <person name="Giraud C."/>
            <person name="Giraud T."/>
            <person name="Gonzalez C."/>
            <person name="Grossetete S."/>
            <person name="Guldener U."/>
            <person name="Henrissat B."/>
            <person name="Howlett B.J."/>
            <person name="Kodira C."/>
            <person name="Kretschmer M."/>
            <person name="Lappartient A."/>
            <person name="Leroch M."/>
            <person name="Levis C."/>
            <person name="Mauceli E."/>
            <person name="Neuveglise C."/>
            <person name="Oeser B."/>
            <person name="Pearson M."/>
            <person name="Poulain J."/>
            <person name="Poussereau N."/>
            <person name="Quesneville H."/>
            <person name="Rascle C."/>
            <person name="Schumacher J."/>
            <person name="Segurens B."/>
            <person name="Sexton A."/>
            <person name="Silva E."/>
            <person name="Sirven C."/>
            <person name="Soanes D.M."/>
            <person name="Talbot N.J."/>
            <person name="Templeton M."/>
            <person name="Yandava C."/>
            <person name="Yarden O."/>
            <person name="Zeng Q."/>
            <person name="Rollins J.A."/>
            <person name="Lebrun M.H."/>
            <person name="Dickman M."/>
        </authorList>
    </citation>
    <scope>NUCLEOTIDE SEQUENCE [LARGE SCALE GENOMIC DNA]</scope>
    <source>
        <strain evidence="3">T4</strain>
    </source>
</reference>
<dbReference type="Proteomes" id="UP000008177">
    <property type="component" value="Unplaced contigs"/>
</dbReference>
<accession>G2XZH9</accession>
<sequence>MEKLLLVGTLGLQGKQNPNPSFGEGLRSSWKSIEQ</sequence>
<dbReference type="EMBL" id="FQ790278">
    <property type="protein sequence ID" value="CCD45866.1"/>
    <property type="molecule type" value="Genomic_DNA"/>
</dbReference>
<dbReference type="InParanoid" id="G2XZH9"/>
<dbReference type="HOGENOM" id="CLU_3368371_0_0_1"/>
<name>G2XZH9_BOTF4</name>
<feature type="region of interest" description="Disordered" evidence="1">
    <location>
        <begin position="9"/>
        <end position="35"/>
    </location>
</feature>
<gene>
    <name evidence="2" type="ORF">BofuT4_uP048840.1</name>
</gene>
<proteinExistence type="predicted"/>
<evidence type="ECO:0000313" key="2">
    <source>
        <dbReference type="EMBL" id="CCD45866.1"/>
    </source>
</evidence>
<organism evidence="2 3">
    <name type="scientific">Botryotinia fuckeliana (strain T4)</name>
    <name type="common">Noble rot fungus</name>
    <name type="synonym">Botrytis cinerea</name>
    <dbReference type="NCBI Taxonomy" id="999810"/>
    <lineage>
        <taxon>Eukaryota</taxon>
        <taxon>Fungi</taxon>
        <taxon>Dikarya</taxon>
        <taxon>Ascomycota</taxon>
        <taxon>Pezizomycotina</taxon>
        <taxon>Leotiomycetes</taxon>
        <taxon>Helotiales</taxon>
        <taxon>Sclerotiniaceae</taxon>
        <taxon>Botrytis</taxon>
    </lineage>
</organism>
<evidence type="ECO:0000313" key="3">
    <source>
        <dbReference type="Proteomes" id="UP000008177"/>
    </source>
</evidence>
<protein>
    <submittedName>
        <fullName evidence="2">Uncharacterized protein</fullName>
    </submittedName>
</protein>
<evidence type="ECO:0000256" key="1">
    <source>
        <dbReference type="SAM" id="MobiDB-lite"/>
    </source>
</evidence>